<dbReference type="RefSeq" id="WP_160592390.1">
    <property type="nucleotide sequence ID" value="NZ_CP047895.1"/>
</dbReference>
<reference evidence="1 2" key="1">
    <citation type="submission" date="2020-01" db="EMBL/GenBank/DDBJ databases">
        <title>Sphingomonas sp. C33 whole genome sequece.</title>
        <authorList>
            <person name="Park C."/>
        </authorList>
    </citation>
    <scope>NUCLEOTIDE SEQUENCE [LARGE SCALE GENOMIC DNA]</scope>
    <source>
        <strain evidence="1 2">C33</strain>
    </source>
</reference>
<evidence type="ECO:0000313" key="2">
    <source>
        <dbReference type="Proteomes" id="UP000464468"/>
    </source>
</evidence>
<name>A0A7Z2S8A5_9SPHN</name>
<accession>A0A7Z2S8A5</accession>
<dbReference type="KEGG" id="schy:GVO57_05965"/>
<evidence type="ECO:0000313" key="1">
    <source>
        <dbReference type="EMBL" id="QHL90462.1"/>
    </source>
</evidence>
<sequence length="56" mass="5814">MLDPFVMAQLRMPAAFLAQLQAALVPGTSVLVTSAPVLPQHNNGGRRLTVLAASGD</sequence>
<protein>
    <submittedName>
        <fullName evidence="1">Uncharacterized protein</fullName>
    </submittedName>
</protein>
<keyword evidence="2" id="KW-1185">Reference proteome</keyword>
<dbReference type="EMBL" id="CP047895">
    <property type="protein sequence ID" value="QHL90462.1"/>
    <property type="molecule type" value="Genomic_DNA"/>
</dbReference>
<organism evidence="1 2">
    <name type="scientific">Sphingomonas changnyeongensis</name>
    <dbReference type="NCBI Taxonomy" id="2698679"/>
    <lineage>
        <taxon>Bacteria</taxon>
        <taxon>Pseudomonadati</taxon>
        <taxon>Pseudomonadota</taxon>
        <taxon>Alphaproteobacteria</taxon>
        <taxon>Sphingomonadales</taxon>
        <taxon>Sphingomonadaceae</taxon>
        <taxon>Sphingomonas</taxon>
    </lineage>
</organism>
<dbReference type="AlphaFoldDB" id="A0A7Z2S8A5"/>
<dbReference type="Proteomes" id="UP000464468">
    <property type="component" value="Chromosome"/>
</dbReference>
<gene>
    <name evidence="1" type="ORF">GVO57_05965</name>
</gene>
<proteinExistence type="predicted"/>